<reference evidence="1 2" key="1">
    <citation type="submission" date="2023-10" db="EMBL/GenBank/DDBJ databases">
        <title>Genome-Wide Identification Analysis in wild type Solanum Pinnatisectum Reveals Some Genes Defensing Phytophthora Infestans.</title>
        <authorList>
            <person name="Sun C."/>
        </authorList>
    </citation>
    <scope>NUCLEOTIDE SEQUENCE [LARGE SCALE GENOMIC DNA]</scope>
    <source>
        <strain evidence="1">LQN</strain>
        <tissue evidence="1">Leaf</tissue>
    </source>
</reference>
<comment type="caution">
    <text evidence="1">The sequence shown here is derived from an EMBL/GenBank/DDBJ whole genome shotgun (WGS) entry which is preliminary data.</text>
</comment>
<dbReference type="EMBL" id="JAWPEI010000001">
    <property type="protein sequence ID" value="KAK4737112.1"/>
    <property type="molecule type" value="Genomic_DNA"/>
</dbReference>
<protein>
    <submittedName>
        <fullName evidence="1">Uncharacterized protein</fullName>
    </submittedName>
</protein>
<organism evidence="1 2">
    <name type="scientific">Solanum pinnatisectum</name>
    <name type="common">tansyleaf nightshade</name>
    <dbReference type="NCBI Taxonomy" id="50273"/>
    <lineage>
        <taxon>Eukaryota</taxon>
        <taxon>Viridiplantae</taxon>
        <taxon>Streptophyta</taxon>
        <taxon>Embryophyta</taxon>
        <taxon>Tracheophyta</taxon>
        <taxon>Spermatophyta</taxon>
        <taxon>Magnoliopsida</taxon>
        <taxon>eudicotyledons</taxon>
        <taxon>Gunneridae</taxon>
        <taxon>Pentapetalae</taxon>
        <taxon>asterids</taxon>
        <taxon>lamiids</taxon>
        <taxon>Solanales</taxon>
        <taxon>Solanaceae</taxon>
        <taxon>Solanoideae</taxon>
        <taxon>Solaneae</taxon>
        <taxon>Solanum</taxon>
    </lineage>
</organism>
<evidence type="ECO:0000313" key="1">
    <source>
        <dbReference type="EMBL" id="KAK4737112.1"/>
    </source>
</evidence>
<evidence type="ECO:0000313" key="2">
    <source>
        <dbReference type="Proteomes" id="UP001311915"/>
    </source>
</evidence>
<dbReference type="Proteomes" id="UP001311915">
    <property type="component" value="Unassembled WGS sequence"/>
</dbReference>
<sequence>MGLIIEQDMAMKAKHSQTSLLFLILITELCRRAGVPRDYTRDIDITPSFSIISSILRPSTLERRLTGGE</sequence>
<keyword evidence="2" id="KW-1185">Reference proteome</keyword>
<gene>
    <name evidence="1" type="ORF">R3W88_000809</name>
</gene>
<proteinExistence type="predicted"/>
<accession>A0AAV9MK57</accession>
<dbReference type="AlphaFoldDB" id="A0AAV9MK57"/>
<name>A0AAV9MK57_9SOLN</name>